<organism evidence="2 5">
    <name type="scientific">Ictalurus punctatus</name>
    <name type="common">Channel catfish</name>
    <name type="synonym">Silurus punctatus</name>
    <dbReference type="NCBI Taxonomy" id="7998"/>
    <lineage>
        <taxon>Eukaryota</taxon>
        <taxon>Metazoa</taxon>
        <taxon>Chordata</taxon>
        <taxon>Craniata</taxon>
        <taxon>Vertebrata</taxon>
        <taxon>Euteleostomi</taxon>
        <taxon>Actinopterygii</taxon>
        <taxon>Neopterygii</taxon>
        <taxon>Teleostei</taxon>
        <taxon>Ostariophysi</taxon>
        <taxon>Siluriformes</taxon>
        <taxon>Ictaluridae</taxon>
        <taxon>Ictalurus</taxon>
    </lineage>
</organism>
<gene>
    <name evidence="3 4 5 6 7" type="primary">LOC108268984</name>
</gene>
<dbReference type="Proteomes" id="UP000221080">
    <property type="component" value="Chromosome 8"/>
</dbReference>
<feature type="domain" description="Tudor" evidence="1">
    <location>
        <begin position="236"/>
        <end position="306"/>
    </location>
</feature>
<reference evidence="3 4" key="2">
    <citation type="submission" date="2025-04" db="UniProtKB">
        <authorList>
            <consortium name="RefSeq"/>
        </authorList>
    </citation>
    <scope>IDENTIFICATION</scope>
    <source>
        <tissue evidence="3 4">Blood</tissue>
    </source>
</reference>
<evidence type="ECO:0000313" key="7">
    <source>
        <dbReference type="RefSeq" id="XP_053537969.1"/>
    </source>
</evidence>
<dbReference type="SUPFAM" id="SSF63748">
    <property type="entry name" value="Tudor/PWWP/MBT"/>
    <property type="match status" value="1"/>
</dbReference>
<dbReference type="InterPro" id="IPR050621">
    <property type="entry name" value="Tudor_domain_containing"/>
</dbReference>
<dbReference type="RefSeq" id="XP_053537969.1">
    <property type="nucleotide sequence ID" value="XM_053681994.1"/>
</dbReference>
<evidence type="ECO:0000313" key="5">
    <source>
        <dbReference type="RefSeq" id="XP_053537967.1"/>
    </source>
</evidence>
<keyword evidence="2" id="KW-1185">Reference proteome</keyword>
<dbReference type="PANTHER" id="PTHR22948:SF29">
    <property type="entry name" value="FI02030P-RELATED"/>
    <property type="match status" value="1"/>
</dbReference>
<dbReference type="AlphaFoldDB" id="A0A9F7RD72"/>
<dbReference type="PANTHER" id="PTHR22948">
    <property type="entry name" value="TUDOR DOMAIN CONTAINING PROTEIN"/>
    <property type="match status" value="1"/>
</dbReference>
<dbReference type="Pfam" id="PF00567">
    <property type="entry name" value="TUDOR"/>
    <property type="match status" value="1"/>
</dbReference>
<evidence type="ECO:0000313" key="2">
    <source>
        <dbReference type="Proteomes" id="UP000221080"/>
    </source>
</evidence>
<dbReference type="RefSeq" id="XP_053537968.1">
    <property type="nucleotide sequence ID" value="XM_053681993.1"/>
</dbReference>
<dbReference type="RefSeq" id="XP_053537967.1">
    <property type="nucleotide sequence ID" value="XM_053681992.1"/>
</dbReference>
<dbReference type="GeneID" id="108268984"/>
<dbReference type="RefSeq" id="XP_053537966.1">
    <property type="nucleotide sequence ID" value="XM_053681991.1"/>
</dbReference>
<proteinExistence type="predicted"/>
<evidence type="ECO:0000313" key="4">
    <source>
        <dbReference type="RefSeq" id="XP_053537966.1"/>
    </source>
</evidence>
<dbReference type="InterPro" id="IPR035437">
    <property type="entry name" value="SNase_OB-fold_sf"/>
</dbReference>
<dbReference type="Gene3D" id="2.40.50.90">
    <property type="match status" value="1"/>
</dbReference>
<evidence type="ECO:0000313" key="3">
    <source>
        <dbReference type="RefSeq" id="XP_053537965.1"/>
    </source>
</evidence>
<name>A0A9F7RD72_ICTPU</name>
<accession>A0A9F7RD72</accession>
<dbReference type="OrthoDB" id="8934037at2759"/>
<evidence type="ECO:0000313" key="6">
    <source>
        <dbReference type="RefSeq" id="XP_053537968.1"/>
    </source>
</evidence>
<dbReference type="InterPro" id="IPR002999">
    <property type="entry name" value="Tudor"/>
</dbReference>
<sequence length="479" mass="54545">MSSTQESEVCEVERDQYCMPQDTTAAEARRKSEESLTQNVTNYISEQQLGDCLKIQHQKQTSSQLVHFLRTSRNMEQSSFAGFEEGAFVLTQQLKSRTVTNRDPESIQLPSIHEKPIVSETDYPVPVFKVKNISAESVTYRCMIFTNSELWDIGDISTEVKNSLQVSAADERLSFADHDDSRILDPFTPSFCISCNESMTSEQMKHQCGMEAVINRSMDGQEAAVRIPEFKIKKFEEMPVVVTHVVSPGNFCIQHKENNLQELSDIMAKKNNRSYAEINRIPDIGAYVMGWSTEQELWCRAQVTKICGMKKGSSPLSSRHEGMKNIEVEIRRIDYGDSTCLSLWNIKELCGEVAKIPAQALQVCLADVKPVNGESWSTEAVSWFKDTVIKRTLYARFYPEGSRVLVELFMEKGKIGAMRRSSCLSLRLAQNGHARHERKSSMHLKTMCDCLLGYAHDQSRKRSAEWEKYLISCYAQNRK</sequence>
<evidence type="ECO:0000259" key="1">
    <source>
        <dbReference type="Pfam" id="PF00567"/>
    </source>
</evidence>
<reference evidence="2" key="1">
    <citation type="journal article" date="2016" name="Nat. Commun.">
        <title>The channel catfish genome sequence provides insights into the evolution of scale formation in teleosts.</title>
        <authorList>
            <person name="Liu Z."/>
            <person name="Liu S."/>
            <person name="Yao J."/>
            <person name="Bao L."/>
            <person name="Zhang J."/>
            <person name="Li Y."/>
            <person name="Jiang C."/>
            <person name="Sun L."/>
            <person name="Wang R."/>
            <person name="Zhang Y."/>
            <person name="Zhou T."/>
            <person name="Zeng Q."/>
            <person name="Fu Q."/>
            <person name="Gao S."/>
            <person name="Li N."/>
            <person name="Koren S."/>
            <person name="Jiang Y."/>
            <person name="Zimin A."/>
            <person name="Xu P."/>
            <person name="Phillippy A.M."/>
            <person name="Geng X."/>
            <person name="Song L."/>
            <person name="Sun F."/>
            <person name="Li C."/>
            <person name="Wang X."/>
            <person name="Chen A."/>
            <person name="Jin Y."/>
            <person name="Yuan Z."/>
            <person name="Yang Y."/>
            <person name="Tan S."/>
            <person name="Peatman E."/>
            <person name="Lu J."/>
            <person name="Qin Z."/>
            <person name="Dunham R."/>
            <person name="Li Z."/>
            <person name="Sonstegard T."/>
            <person name="Feng J."/>
            <person name="Danzmann R.G."/>
            <person name="Schroeder S."/>
            <person name="Scheffler B."/>
            <person name="Duke M.V."/>
            <person name="Ballard L."/>
            <person name="Kucuktas H."/>
            <person name="Kaltenboeck L."/>
            <person name="Liu H."/>
            <person name="Armbruster J."/>
            <person name="Xie Y."/>
            <person name="Kirby M.L."/>
            <person name="Tian Y."/>
            <person name="Flanagan M.E."/>
            <person name="Mu W."/>
            <person name="Waldbieser G.C."/>
        </authorList>
    </citation>
    <scope>NUCLEOTIDE SEQUENCE [LARGE SCALE GENOMIC DNA]</scope>
    <source>
        <strain evidence="2">SDA103</strain>
    </source>
</reference>
<dbReference type="Gene3D" id="2.30.30.140">
    <property type="match status" value="1"/>
</dbReference>
<protein>
    <submittedName>
        <fullName evidence="3 4">Uncharacterized protein LOC108268984 isoform X1</fullName>
    </submittedName>
</protein>
<dbReference type="RefSeq" id="XP_053537965.1">
    <property type="nucleotide sequence ID" value="XM_053681990.1"/>
</dbReference>